<protein>
    <submittedName>
        <fullName evidence="1">Uncharacterized protein</fullName>
    </submittedName>
</protein>
<dbReference type="RefSeq" id="WP_038150861.1">
    <property type="nucleotide sequence ID" value="NZ_JRNT01000002.1"/>
</dbReference>
<dbReference type="Proteomes" id="UP000029628">
    <property type="component" value="Unassembled WGS sequence"/>
</dbReference>
<evidence type="ECO:0000313" key="2">
    <source>
        <dbReference type="Proteomes" id="UP000029628"/>
    </source>
</evidence>
<keyword evidence="2" id="KW-1185">Reference proteome</keyword>
<proteinExistence type="predicted"/>
<name>A0A096C095_9FIRM</name>
<feature type="non-terminal residue" evidence="1">
    <location>
        <position position="1"/>
    </location>
</feature>
<sequence>LTKIKRNENFNYKEVNKKEVPKERIEEGGREYLNGITNHKRERLLGVHGAKAVEACLSRTAKARGYSGKLLESRLSSNKLKGILLQEVYDDITNKDGWSDMYKQKCISTVKRFYKRYGIILSDHACTRFVSQKTGKGKKHYSETDLVSIWNKNANYKESNNRLVKFQNEIAIIYNIMNNIVVSIVVRKKPKKSWEVK</sequence>
<comment type="caution">
    <text evidence="1">The sequence shown here is derived from an EMBL/GenBank/DDBJ whole genome shotgun (WGS) entry which is preliminary data.</text>
</comment>
<dbReference type="EMBL" id="JRNT01000002">
    <property type="protein sequence ID" value="KGF48417.1"/>
    <property type="molecule type" value="Genomic_DNA"/>
</dbReference>
<organism evidence="1 2">
    <name type="scientific">Veillonella montpellierensis DNF00314</name>
    <dbReference type="NCBI Taxonomy" id="1401067"/>
    <lineage>
        <taxon>Bacteria</taxon>
        <taxon>Bacillati</taxon>
        <taxon>Bacillota</taxon>
        <taxon>Negativicutes</taxon>
        <taxon>Veillonellales</taxon>
        <taxon>Veillonellaceae</taxon>
        <taxon>Veillonella</taxon>
    </lineage>
</organism>
<evidence type="ECO:0000313" key="1">
    <source>
        <dbReference type="EMBL" id="KGF48417.1"/>
    </source>
</evidence>
<reference evidence="1 2" key="1">
    <citation type="submission" date="2014-07" db="EMBL/GenBank/DDBJ databases">
        <authorList>
            <person name="McCorrison J."/>
            <person name="Sanka R."/>
            <person name="Torralba M."/>
            <person name="Gillis M."/>
            <person name="Haft D.H."/>
            <person name="Methe B."/>
            <person name="Sutton G."/>
            <person name="Nelson K.E."/>
        </authorList>
    </citation>
    <scope>NUCLEOTIDE SEQUENCE [LARGE SCALE GENOMIC DNA]</scope>
    <source>
        <strain evidence="1 2">DNF00314</strain>
    </source>
</reference>
<dbReference type="AlphaFoldDB" id="A0A096C095"/>
<accession>A0A096C095</accession>
<gene>
    <name evidence="1" type="ORF">HMPREF0872_00030</name>
</gene>